<evidence type="ECO:0000256" key="4">
    <source>
        <dbReference type="ARBA" id="ARBA00022833"/>
    </source>
</evidence>
<gene>
    <name evidence="6" type="ORF">KUF71_010982</name>
</gene>
<evidence type="ECO:0000256" key="1">
    <source>
        <dbReference type="ARBA" id="ARBA00004123"/>
    </source>
</evidence>
<evidence type="ECO:0000256" key="3">
    <source>
        <dbReference type="ARBA" id="ARBA00022771"/>
    </source>
</evidence>
<keyword evidence="3" id="KW-0863">Zinc-finger</keyword>
<reference evidence="6" key="1">
    <citation type="submission" date="2021-07" db="EMBL/GenBank/DDBJ databases">
        <authorList>
            <person name="Catto M.A."/>
            <person name="Jacobson A."/>
            <person name="Kennedy G."/>
            <person name="Labadie P."/>
            <person name="Hunt B.G."/>
            <person name="Srinivasan R."/>
        </authorList>
    </citation>
    <scope>NUCLEOTIDE SEQUENCE</scope>
    <source>
        <strain evidence="6">PL_HMW_Pooled</strain>
        <tissue evidence="6">Head</tissue>
    </source>
</reference>
<comment type="caution">
    <text evidence="6">The sequence shown here is derived from an EMBL/GenBank/DDBJ whole genome shotgun (WGS) entry which is preliminary data.</text>
</comment>
<dbReference type="SUPFAM" id="SSF53098">
    <property type="entry name" value="Ribonuclease H-like"/>
    <property type="match status" value="1"/>
</dbReference>
<dbReference type="GO" id="GO:0008270">
    <property type="term" value="F:zinc ion binding"/>
    <property type="evidence" value="ECO:0007669"/>
    <property type="project" value="UniProtKB-KW"/>
</dbReference>
<dbReference type="GO" id="GO:0005634">
    <property type="term" value="C:nucleus"/>
    <property type="evidence" value="ECO:0007669"/>
    <property type="project" value="UniProtKB-SubCell"/>
</dbReference>
<accession>A0AAE1HI61</accession>
<dbReference type="Proteomes" id="UP001219518">
    <property type="component" value="Unassembled WGS sequence"/>
</dbReference>
<dbReference type="EMBL" id="JAHWGI010001053">
    <property type="protein sequence ID" value="KAK3921805.1"/>
    <property type="molecule type" value="Genomic_DNA"/>
</dbReference>
<evidence type="ECO:0000313" key="7">
    <source>
        <dbReference type="Proteomes" id="UP001219518"/>
    </source>
</evidence>
<dbReference type="PANTHER" id="PTHR46481">
    <property type="entry name" value="ZINC FINGER BED DOMAIN-CONTAINING PROTEIN 4"/>
    <property type="match status" value="1"/>
</dbReference>
<dbReference type="PANTHER" id="PTHR46481:SF10">
    <property type="entry name" value="ZINC FINGER BED DOMAIN-CONTAINING PROTEIN 39"/>
    <property type="match status" value="1"/>
</dbReference>
<keyword evidence="5" id="KW-0539">Nucleus</keyword>
<organism evidence="6 7">
    <name type="scientific">Frankliniella fusca</name>
    <dbReference type="NCBI Taxonomy" id="407009"/>
    <lineage>
        <taxon>Eukaryota</taxon>
        <taxon>Metazoa</taxon>
        <taxon>Ecdysozoa</taxon>
        <taxon>Arthropoda</taxon>
        <taxon>Hexapoda</taxon>
        <taxon>Insecta</taxon>
        <taxon>Pterygota</taxon>
        <taxon>Neoptera</taxon>
        <taxon>Paraneoptera</taxon>
        <taxon>Thysanoptera</taxon>
        <taxon>Terebrantia</taxon>
        <taxon>Thripoidea</taxon>
        <taxon>Thripidae</taxon>
        <taxon>Frankliniella</taxon>
    </lineage>
</organism>
<keyword evidence="2" id="KW-0479">Metal-binding</keyword>
<dbReference type="InterPro" id="IPR012337">
    <property type="entry name" value="RNaseH-like_sf"/>
</dbReference>
<evidence type="ECO:0000313" key="6">
    <source>
        <dbReference type="EMBL" id="KAK3921805.1"/>
    </source>
</evidence>
<dbReference type="AlphaFoldDB" id="A0AAE1HI61"/>
<name>A0AAE1HI61_9NEOP</name>
<sequence length="284" mass="31755">MSGAALELHCTRLVSEHGLAFKVLSYDAFQDIIQPLIRAMPASEKVTISENSIPPKITALAEKARERLRVEMTGKMVSLMVDGCSKNQRHFIGIKTQYCREEQVFVRTLSVEEIFSSSCGDDLKNIIHGTLRRYRISSNNLVSFTSDSGANYVRAGRLLAVVEDDDLEAENEDEDELLPEERDKMIRGLESADLSTDDFKMQSIRCAAHTLHLAIDEALKAERSLKTTIDKVRSLANYLRNEHQARQIKTTCACNKLLSFSAAPNNILSFSPAPNNILSFFVPS</sequence>
<comment type="subcellular location">
    <subcellularLocation>
        <location evidence="1">Nucleus</location>
    </subcellularLocation>
</comment>
<evidence type="ECO:0000256" key="5">
    <source>
        <dbReference type="ARBA" id="ARBA00023242"/>
    </source>
</evidence>
<keyword evidence="7" id="KW-1185">Reference proteome</keyword>
<proteinExistence type="predicted"/>
<dbReference type="InterPro" id="IPR052035">
    <property type="entry name" value="ZnF_BED_domain_contain"/>
</dbReference>
<protein>
    <submittedName>
        <fullName evidence="6">UDP-N-acetylglucosamine diphosphorylase 2</fullName>
    </submittedName>
</protein>
<reference evidence="6" key="2">
    <citation type="journal article" date="2023" name="BMC Genomics">
        <title>Pest status, molecular evolution, and epigenetic factors derived from the genome assembly of Frankliniella fusca, a thysanopteran phytovirus vector.</title>
        <authorList>
            <person name="Catto M.A."/>
            <person name="Labadie P.E."/>
            <person name="Jacobson A.L."/>
            <person name="Kennedy G.G."/>
            <person name="Srinivasan R."/>
            <person name="Hunt B.G."/>
        </authorList>
    </citation>
    <scope>NUCLEOTIDE SEQUENCE</scope>
    <source>
        <strain evidence="6">PL_HMW_Pooled</strain>
    </source>
</reference>
<keyword evidence="4" id="KW-0862">Zinc</keyword>
<evidence type="ECO:0000256" key="2">
    <source>
        <dbReference type="ARBA" id="ARBA00022723"/>
    </source>
</evidence>